<dbReference type="EMBL" id="VIJZ01000011">
    <property type="protein sequence ID" value="TQR96629.1"/>
    <property type="molecule type" value="Genomic_DNA"/>
</dbReference>
<name>A0ABY3B0I3_9BACL</name>
<protein>
    <submittedName>
        <fullName evidence="1">Uncharacterized protein</fullName>
    </submittedName>
</protein>
<evidence type="ECO:0000313" key="1">
    <source>
        <dbReference type="EMBL" id="TQR96629.1"/>
    </source>
</evidence>
<sequence>MDGEVTYDPTGAVEVSGQWYDVPRGTNRDSGILGFSIRLGDLVKTYQSSGFGANILRKIS</sequence>
<dbReference type="Proteomes" id="UP000319219">
    <property type="component" value="Unassembled WGS sequence"/>
</dbReference>
<comment type="caution">
    <text evidence="1">The sequence shown here is derived from an EMBL/GenBank/DDBJ whole genome shotgun (WGS) entry which is preliminary data.</text>
</comment>
<organism evidence="1 2">
    <name type="scientific">Paenibacillus ottowii</name>
    <dbReference type="NCBI Taxonomy" id="2315729"/>
    <lineage>
        <taxon>Bacteria</taxon>
        <taxon>Bacillati</taxon>
        <taxon>Bacillota</taxon>
        <taxon>Bacilli</taxon>
        <taxon>Bacillales</taxon>
        <taxon>Paenibacillaceae</taxon>
        <taxon>Paenibacillus</taxon>
    </lineage>
</organism>
<evidence type="ECO:0000313" key="2">
    <source>
        <dbReference type="Proteomes" id="UP000319219"/>
    </source>
</evidence>
<proteinExistence type="predicted"/>
<accession>A0ABY3B0I3</accession>
<gene>
    <name evidence="1" type="ORF">FKV70_21775</name>
</gene>
<reference evidence="1 2" key="1">
    <citation type="submission" date="2019-07" db="EMBL/GenBank/DDBJ databases">
        <title>Paenibacillus ottowii sp. nov. isolated from a fermentation system processing bovine manure.</title>
        <authorList>
            <person name="Velazquez L.F."/>
            <person name="Rajbanshi S."/>
            <person name="Guan S."/>
            <person name="Hinchee M."/>
            <person name="Welsh A."/>
        </authorList>
    </citation>
    <scope>NUCLEOTIDE SEQUENCE [LARGE SCALE GENOMIC DNA]</scope>
    <source>
        <strain evidence="1 2">MS2379</strain>
    </source>
</reference>
<keyword evidence="2" id="KW-1185">Reference proteome</keyword>